<evidence type="ECO:0000313" key="3">
    <source>
        <dbReference type="Ensembl" id="ENSPNYP00000016475.1"/>
    </source>
</evidence>
<proteinExistence type="predicted"/>
<name>A0A3B4G0R6_9CICH</name>
<protein>
    <recommendedName>
        <fullName evidence="2">DUF4757 domain-containing protein</fullName>
    </recommendedName>
</protein>
<dbReference type="PANTHER" id="PTHR46767:SF1">
    <property type="entry name" value="LIM DOMAIN ONLY PROTEIN 7"/>
    <property type="match status" value="1"/>
</dbReference>
<reference evidence="3" key="1">
    <citation type="submission" date="2023-09" db="UniProtKB">
        <authorList>
            <consortium name="Ensembl"/>
        </authorList>
    </citation>
    <scope>IDENTIFICATION</scope>
</reference>
<feature type="domain" description="DUF4757" evidence="2">
    <location>
        <begin position="11"/>
        <end position="70"/>
    </location>
</feature>
<dbReference type="Ensembl" id="ENSPNYT00000016885.1">
    <property type="protein sequence ID" value="ENSPNYP00000016475.1"/>
    <property type="gene ID" value="ENSPNYG00000012464.1"/>
</dbReference>
<dbReference type="PANTHER" id="PTHR46767">
    <property type="entry name" value="LIM DOMAIN ONLY PROTEIN 7"/>
    <property type="match status" value="1"/>
</dbReference>
<dbReference type="GeneTree" id="ENSGT00950000183159"/>
<feature type="compositionally biased region" description="Low complexity" evidence="1">
    <location>
        <begin position="227"/>
        <end position="236"/>
    </location>
</feature>
<feature type="region of interest" description="Disordered" evidence="1">
    <location>
        <begin position="227"/>
        <end position="247"/>
    </location>
</feature>
<dbReference type="GO" id="GO:0023051">
    <property type="term" value="P:regulation of signaling"/>
    <property type="evidence" value="ECO:0007669"/>
    <property type="project" value="InterPro"/>
</dbReference>
<dbReference type="InterPro" id="IPR029978">
    <property type="entry name" value="LMO-7"/>
</dbReference>
<organism evidence="3">
    <name type="scientific">Pundamilia nyererei</name>
    <dbReference type="NCBI Taxonomy" id="303518"/>
    <lineage>
        <taxon>Eukaryota</taxon>
        <taxon>Metazoa</taxon>
        <taxon>Chordata</taxon>
        <taxon>Craniata</taxon>
        <taxon>Vertebrata</taxon>
        <taxon>Euteleostomi</taxon>
        <taxon>Actinopterygii</taxon>
        <taxon>Neopterygii</taxon>
        <taxon>Teleostei</taxon>
        <taxon>Neoteleostei</taxon>
        <taxon>Acanthomorphata</taxon>
        <taxon>Ovalentaria</taxon>
        <taxon>Cichlomorphae</taxon>
        <taxon>Cichliformes</taxon>
        <taxon>Cichlidae</taxon>
        <taxon>African cichlids</taxon>
        <taxon>Pseudocrenilabrinae</taxon>
        <taxon>Haplochromini</taxon>
        <taxon>Pundamilia</taxon>
    </lineage>
</organism>
<accession>A0A3B4G0R6</accession>
<dbReference type="Pfam" id="PF15949">
    <property type="entry name" value="DUF4757"/>
    <property type="match status" value="1"/>
</dbReference>
<dbReference type="InterPro" id="IPR031865">
    <property type="entry name" value="DUF4757"/>
</dbReference>
<dbReference type="AlphaFoldDB" id="A0A3B4G0R6"/>
<evidence type="ECO:0000256" key="1">
    <source>
        <dbReference type="SAM" id="MobiDB-lite"/>
    </source>
</evidence>
<dbReference type="GO" id="GO:0030155">
    <property type="term" value="P:regulation of cell adhesion"/>
    <property type="evidence" value="ECO:0007669"/>
    <property type="project" value="InterPro"/>
</dbReference>
<evidence type="ECO:0000259" key="2">
    <source>
        <dbReference type="Pfam" id="PF15949"/>
    </source>
</evidence>
<sequence length="278" mass="31717">YEDYENKDNLSYRRSAVVAPKTTTQFNQFLPTKDKASGYVPAPLRKKRAERNEDNRRSWASSSFAEDESSLTRYICPDLENDDMFARRTLAFQSNTNLAKLKTLLTCRHRRCTSEPQLNIVTQKPVRGGAEETDFPDIEQDDVVFRREKTQQAQQQRPLSGAPDNYAPMPIPEPWALPPDLKSRLLCPPCPLTHKAAIPNLNEVDKEARPETDDMLIRKFRICSDQSQSSASSASQKTPSVPSSCSKEDLQKWQAIREASQLRHKKRLLVERLAALKL</sequence>